<dbReference type="Gene3D" id="1.10.10.2150">
    <property type="entry name" value="Ribosomal RNA-processing protein 8, N-terminal domain"/>
    <property type="match status" value="1"/>
</dbReference>
<dbReference type="InterPro" id="IPR007823">
    <property type="entry name" value="RRP8"/>
</dbReference>
<keyword evidence="3 8" id="KW-0698">rRNA processing</keyword>
<proteinExistence type="inferred from homology"/>
<keyword evidence="6 8" id="KW-0949">S-adenosyl-L-methionine</keyword>
<protein>
    <recommendedName>
        <fullName evidence="8">Ribosomal RNA-processing protein 8</fullName>
        <ecNumber evidence="8">2.1.1.-</ecNumber>
    </recommendedName>
</protein>
<dbReference type="Gene3D" id="3.40.50.150">
    <property type="entry name" value="Vaccinia Virus protein VP39"/>
    <property type="match status" value="1"/>
</dbReference>
<accession>A0ABP1HX18</accession>
<gene>
    <name evidence="9" type="ORF">HINF_LOCUS11288</name>
    <name evidence="10" type="ORF">HINF_LOCUS18757</name>
</gene>
<organism evidence="10 11">
    <name type="scientific">Hexamita inflata</name>
    <dbReference type="NCBI Taxonomy" id="28002"/>
    <lineage>
        <taxon>Eukaryota</taxon>
        <taxon>Metamonada</taxon>
        <taxon>Diplomonadida</taxon>
        <taxon>Hexamitidae</taxon>
        <taxon>Hexamitinae</taxon>
        <taxon>Hexamita</taxon>
    </lineage>
</organism>
<keyword evidence="4 8" id="KW-0489">Methyltransferase</keyword>
<comment type="function">
    <text evidence="8">Probable methyltransferase required to silence rDNA.</text>
</comment>
<evidence type="ECO:0000256" key="5">
    <source>
        <dbReference type="ARBA" id="ARBA00022679"/>
    </source>
</evidence>
<keyword evidence="5 8" id="KW-0808">Transferase</keyword>
<dbReference type="SUPFAM" id="SSF53335">
    <property type="entry name" value="S-adenosyl-L-methionine-dependent methyltransferases"/>
    <property type="match status" value="1"/>
</dbReference>
<evidence type="ECO:0000256" key="3">
    <source>
        <dbReference type="ARBA" id="ARBA00022552"/>
    </source>
</evidence>
<evidence type="ECO:0000256" key="2">
    <source>
        <dbReference type="ARBA" id="ARBA00006301"/>
    </source>
</evidence>
<evidence type="ECO:0000256" key="1">
    <source>
        <dbReference type="ARBA" id="ARBA00004604"/>
    </source>
</evidence>
<keyword evidence="11" id="KW-1185">Reference proteome</keyword>
<dbReference type="InterPro" id="IPR042036">
    <property type="entry name" value="RRP8_N"/>
</dbReference>
<reference evidence="10 11" key="1">
    <citation type="submission" date="2024-07" db="EMBL/GenBank/DDBJ databases">
        <authorList>
            <person name="Akdeniz Z."/>
        </authorList>
    </citation>
    <scope>NUCLEOTIDE SEQUENCE [LARGE SCALE GENOMIC DNA]</scope>
</reference>
<dbReference type="Pfam" id="PF05148">
    <property type="entry name" value="Methyltransf_8"/>
    <property type="match status" value="1"/>
</dbReference>
<dbReference type="PANTHER" id="PTHR12787:SF0">
    <property type="entry name" value="RIBOSOMAL RNA-PROCESSING PROTEIN 8"/>
    <property type="match status" value="1"/>
</dbReference>
<comment type="similarity">
    <text evidence="2 8">Belongs to the methyltransferase superfamily. RRP8 family.</text>
</comment>
<dbReference type="EMBL" id="CAXDID020000048">
    <property type="protein sequence ID" value="CAL6004168.1"/>
    <property type="molecule type" value="Genomic_DNA"/>
</dbReference>
<evidence type="ECO:0000256" key="8">
    <source>
        <dbReference type="RuleBase" id="RU365074"/>
    </source>
</evidence>
<evidence type="ECO:0000313" key="9">
    <source>
        <dbReference type="EMBL" id="CAL5990329.1"/>
    </source>
</evidence>
<dbReference type="Proteomes" id="UP001642409">
    <property type="component" value="Unassembled WGS sequence"/>
</dbReference>
<evidence type="ECO:0000313" key="10">
    <source>
        <dbReference type="EMBL" id="CAL6004168.1"/>
    </source>
</evidence>
<dbReference type="InterPro" id="IPR029063">
    <property type="entry name" value="SAM-dependent_MTases_sf"/>
</dbReference>
<evidence type="ECO:0000256" key="4">
    <source>
        <dbReference type="ARBA" id="ARBA00022603"/>
    </source>
</evidence>
<dbReference type="PANTHER" id="PTHR12787">
    <property type="entry name" value="RIBOSOMAL RNA-PROCESSING PROTEIN 8"/>
    <property type="match status" value="1"/>
</dbReference>
<comment type="subcellular location">
    <subcellularLocation>
        <location evidence="1 8">Nucleus</location>
        <location evidence="1 8">Nucleolus</location>
    </subcellularLocation>
</comment>
<name>A0ABP1HX18_9EUKA</name>
<evidence type="ECO:0000256" key="6">
    <source>
        <dbReference type="ARBA" id="ARBA00022691"/>
    </source>
</evidence>
<dbReference type="EMBL" id="CAXDID020000025">
    <property type="protein sequence ID" value="CAL5990329.1"/>
    <property type="molecule type" value="Genomic_DNA"/>
</dbReference>
<sequence length="224" mass="25342">MPVQRMSKKQSLTPSIFRMINEELYTNPSQQSASRFKKEPELFEVYHQGYSEQVQQWPVKPFDLISKRLKQLIAKKASPAIADVGCGQAMLAKTFGAHLNIQSFDIGRAPGDETIVTLANMTQIPVQAQAFDVIIYSLSIMGSDQKSIFTEATRILKMNGDLWVVEISSRVKTVDEFNAQVEQFGFKLKETKDYGFIFMSVFEKVAEKKGKAGELLGPCIYKRR</sequence>
<dbReference type="EC" id="2.1.1.-" evidence="8"/>
<evidence type="ECO:0000313" key="11">
    <source>
        <dbReference type="Proteomes" id="UP001642409"/>
    </source>
</evidence>
<comment type="caution">
    <text evidence="10">The sequence shown here is derived from an EMBL/GenBank/DDBJ whole genome shotgun (WGS) entry which is preliminary data.</text>
</comment>
<keyword evidence="7 8" id="KW-0539">Nucleus</keyword>
<evidence type="ECO:0000256" key="7">
    <source>
        <dbReference type="ARBA" id="ARBA00023242"/>
    </source>
</evidence>